<evidence type="ECO:0000259" key="3">
    <source>
        <dbReference type="PROSITE" id="PS51819"/>
    </source>
</evidence>
<dbReference type="Gene3D" id="3.10.180.10">
    <property type="entry name" value="2,3-Dihydroxybiphenyl 1,2-Dioxygenase, domain 1"/>
    <property type="match status" value="1"/>
</dbReference>
<name>A0A9X3FB00_9BACT</name>
<feature type="domain" description="VOC" evidence="3">
    <location>
        <begin position="25"/>
        <end position="167"/>
    </location>
</feature>
<organism evidence="4 5">
    <name type="scientific">Draconibacterium aestuarii</name>
    <dbReference type="NCBI Taxonomy" id="2998507"/>
    <lineage>
        <taxon>Bacteria</taxon>
        <taxon>Pseudomonadati</taxon>
        <taxon>Bacteroidota</taxon>
        <taxon>Bacteroidia</taxon>
        <taxon>Marinilabiliales</taxon>
        <taxon>Prolixibacteraceae</taxon>
        <taxon>Draconibacterium</taxon>
    </lineage>
</organism>
<dbReference type="PROSITE" id="PS51819">
    <property type="entry name" value="VOC"/>
    <property type="match status" value="1"/>
</dbReference>
<dbReference type="AlphaFoldDB" id="A0A9X3FB00"/>
<keyword evidence="5" id="KW-1185">Reference proteome</keyword>
<evidence type="ECO:0000256" key="1">
    <source>
        <dbReference type="ARBA" id="ARBA00022723"/>
    </source>
</evidence>
<dbReference type="Proteomes" id="UP001145087">
    <property type="component" value="Unassembled WGS sequence"/>
</dbReference>
<sequence length="168" mass="18784">MKKSLATLVFIFAVLFSMAQSNFSHPGIFVGNVVEDLDKSVKFYTEVIGMTKTGEFSVDKEKATELGLTNQYQLDVTILKLEDSPNATEWKLMSVGTKAKHPKQKWMTDDTGMQYITILVNHIDPIIERCKKHNVKILSGIPSGLGDGRSFILVQDPDGTFIEMIGQR</sequence>
<dbReference type="GO" id="GO:0046872">
    <property type="term" value="F:metal ion binding"/>
    <property type="evidence" value="ECO:0007669"/>
    <property type="project" value="UniProtKB-KW"/>
</dbReference>
<dbReference type="InterPro" id="IPR004360">
    <property type="entry name" value="Glyas_Fos-R_dOase_dom"/>
</dbReference>
<dbReference type="PANTHER" id="PTHR43048">
    <property type="entry name" value="METHYLMALONYL-COA EPIMERASE"/>
    <property type="match status" value="1"/>
</dbReference>
<keyword evidence="1" id="KW-0479">Metal-binding</keyword>
<reference evidence="4" key="1">
    <citation type="submission" date="2022-11" db="EMBL/GenBank/DDBJ databases">
        <title>Marilongibacter aestuarii gen. nov., sp. nov., isolated from tidal flat sediment.</title>
        <authorList>
            <person name="Jiayan W."/>
        </authorList>
    </citation>
    <scope>NUCLEOTIDE SEQUENCE</scope>
    <source>
        <strain evidence="4">Z1-6</strain>
    </source>
</reference>
<dbReference type="GO" id="GO:0046491">
    <property type="term" value="P:L-methylmalonyl-CoA metabolic process"/>
    <property type="evidence" value="ECO:0007669"/>
    <property type="project" value="TreeGrafter"/>
</dbReference>
<dbReference type="SUPFAM" id="SSF54593">
    <property type="entry name" value="Glyoxalase/Bleomycin resistance protein/Dihydroxybiphenyl dioxygenase"/>
    <property type="match status" value="1"/>
</dbReference>
<feature type="signal peptide" evidence="2">
    <location>
        <begin position="1"/>
        <end position="19"/>
    </location>
</feature>
<accession>A0A9X3FB00</accession>
<evidence type="ECO:0000256" key="2">
    <source>
        <dbReference type="SAM" id="SignalP"/>
    </source>
</evidence>
<dbReference type="InterPro" id="IPR029068">
    <property type="entry name" value="Glyas_Bleomycin-R_OHBP_Dase"/>
</dbReference>
<dbReference type="Pfam" id="PF00903">
    <property type="entry name" value="Glyoxalase"/>
    <property type="match status" value="1"/>
</dbReference>
<gene>
    <name evidence="4" type="ORF">OU798_02610</name>
</gene>
<evidence type="ECO:0000313" key="5">
    <source>
        <dbReference type="Proteomes" id="UP001145087"/>
    </source>
</evidence>
<dbReference type="EMBL" id="JAPOHD010000005">
    <property type="protein sequence ID" value="MCY1719213.1"/>
    <property type="molecule type" value="Genomic_DNA"/>
</dbReference>
<dbReference type="PANTHER" id="PTHR43048:SF3">
    <property type="entry name" value="METHYLMALONYL-COA EPIMERASE, MITOCHONDRIAL"/>
    <property type="match status" value="1"/>
</dbReference>
<dbReference type="InterPro" id="IPR051785">
    <property type="entry name" value="MMCE/EMCE_epimerase"/>
</dbReference>
<keyword evidence="2" id="KW-0732">Signal</keyword>
<dbReference type="InterPro" id="IPR037523">
    <property type="entry name" value="VOC_core"/>
</dbReference>
<proteinExistence type="predicted"/>
<protein>
    <submittedName>
        <fullName evidence="4">VOC family protein</fullName>
    </submittedName>
</protein>
<dbReference type="RefSeq" id="WP_343331548.1">
    <property type="nucleotide sequence ID" value="NZ_JAPOHD010000005.1"/>
</dbReference>
<evidence type="ECO:0000313" key="4">
    <source>
        <dbReference type="EMBL" id="MCY1719213.1"/>
    </source>
</evidence>
<dbReference type="GO" id="GO:0004493">
    <property type="term" value="F:methylmalonyl-CoA epimerase activity"/>
    <property type="evidence" value="ECO:0007669"/>
    <property type="project" value="TreeGrafter"/>
</dbReference>
<comment type="caution">
    <text evidence="4">The sequence shown here is derived from an EMBL/GenBank/DDBJ whole genome shotgun (WGS) entry which is preliminary data.</text>
</comment>
<feature type="chain" id="PRO_5040762159" evidence="2">
    <location>
        <begin position="20"/>
        <end position="168"/>
    </location>
</feature>